<accession>A0A1G7P502</accession>
<protein>
    <recommendedName>
        <fullName evidence="5">Outer membrane protein beta-barrel domain-containing protein</fullName>
    </recommendedName>
</protein>
<dbReference type="Proteomes" id="UP000198748">
    <property type="component" value="Unassembled WGS sequence"/>
</dbReference>
<feature type="signal peptide" evidence="2">
    <location>
        <begin position="1"/>
        <end position="20"/>
    </location>
</feature>
<dbReference type="EMBL" id="FNAN01000012">
    <property type="protein sequence ID" value="SDF81301.1"/>
    <property type="molecule type" value="Genomic_DNA"/>
</dbReference>
<feature type="chain" id="PRO_5011729766" description="Outer membrane protein beta-barrel domain-containing protein" evidence="2">
    <location>
        <begin position="21"/>
        <end position="437"/>
    </location>
</feature>
<keyword evidence="2" id="KW-0732">Signal</keyword>
<dbReference type="RefSeq" id="WP_090154301.1">
    <property type="nucleotide sequence ID" value="NZ_FNAN01000012.1"/>
</dbReference>
<keyword evidence="4" id="KW-1185">Reference proteome</keyword>
<evidence type="ECO:0000313" key="4">
    <source>
        <dbReference type="Proteomes" id="UP000198748"/>
    </source>
</evidence>
<name>A0A1G7P502_9BACT</name>
<dbReference type="OrthoDB" id="9818894at2"/>
<evidence type="ECO:0000256" key="1">
    <source>
        <dbReference type="SAM" id="MobiDB-lite"/>
    </source>
</evidence>
<organism evidence="3 4">
    <name type="scientific">Dyadobacter soli</name>
    <dbReference type="NCBI Taxonomy" id="659014"/>
    <lineage>
        <taxon>Bacteria</taxon>
        <taxon>Pseudomonadati</taxon>
        <taxon>Bacteroidota</taxon>
        <taxon>Cytophagia</taxon>
        <taxon>Cytophagales</taxon>
        <taxon>Spirosomataceae</taxon>
        <taxon>Dyadobacter</taxon>
    </lineage>
</organism>
<sequence>MRTFYFLVSLFCLQTLSASAFQQIDERPKPSRCGSCLILKKKEKGKISKIILGYDNTVNHQYHAFKANKNESFRAIERVIFLYDSSGLQVISYIPTLSEQLNRDSLESFISQYSKLPSQKTAQKKPESKEPGKQQQTGSGSSKSNPSRALSEKPVGGQNANPVQEAEIKLYHITKKSDVDSIYNKSGVTKQNLGIVLRTVRIESPTAQIATGQPSKVRYRDFTPPSHREMRDIYRAYRVPKFYIEAGSVVGLTHRDLQIVSTQPDRKLLEARLRREHPGFGNTIGVRFGYHINDRSSIYSGYMYSHQQFQGLDRINWSTGLQAEAAGNKLKNYRFDSWGREVGYSYMPYRKKTGLSVDLGLHFLWIRNQSSIQQFTFGPHASIGPKIRLGSILDLRIMPTIYYNIAALEKNTPEAGEQQFATRLFTTGVRMSLVWTK</sequence>
<proteinExistence type="predicted"/>
<gene>
    <name evidence="3" type="ORF">SAMN04487996_112258</name>
</gene>
<evidence type="ECO:0000256" key="2">
    <source>
        <dbReference type="SAM" id="SignalP"/>
    </source>
</evidence>
<dbReference type="AlphaFoldDB" id="A0A1G7P502"/>
<feature type="region of interest" description="Disordered" evidence="1">
    <location>
        <begin position="117"/>
        <end position="161"/>
    </location>
</feature>
<dbReference type="STRING" id="659014.SAMN04487996_112258"/>
<feature type="compositionally biased region" description="Low complexity" evidence="1">
    <location>
        <begin position="133"/>
        <end position="144"/>
    </location>
</feature>
<evidence type="ECO:0008006" key="5">
    <source>
        <dbReference type="Google" id="ProtNLM"/>
    </source>
</evidence>
<reference evidence="4" key="1">
    <citation type="submission" date="2016-10" db="EMBL/GenBank/DDBJ databases">
        <authorList>
            <person name="Varghese N."/>
            <person name="Submissions S."/>
        </authorList>
    </citation>
    <scope>NUCLEOTIDE SEQUENCE [LARGE SCALE GENOMIC DNA]</scope>
    <source>
        <strain evidence="4">DSM 25329</strain>
    </source>
</reference>
<evidence type="ECO:0000313" key="3">
    <source>
        <dbReference type="EMBL" id="SDF81301.1"/>
    </source>
</evidence>